<keyword evidence="3" id="KW-1185">Reference proteome</keyword>
<reference evidence="2" key="1">
    <citation type="submission" date="2022-11" db="EMBL/GenBank/DDBJ databases">
        <title>Chromosome-level genome of Pogonophryne albipinna.</title>
        <authorList>
            <person name="Jo E."/>
        </authorList>
    </citation>
    <scope>NUCLEOTIDE SEQUENCE</scope>
    <source>
        <strain evidence="2">SGF0006</strain>
        <tissue evidence="2">Muscle</tissue>
    </source>
</reference>
<evidence type="ECO:0000313" key="2">
    <source>
        <dbReference type="EMBL" id="KAJ4949107.1"/>
    </source>
</evidence>
<proteinExistence type="predicted"/>
<protein>
    <submittedName>
        <fullName evidence="2">Uncharacterized protein</fullName>
    </submittedName>
</protein>
<feature type="region of interest" description="Disordered" evidence="1">
    <location>
        <begin position="25"/>
        <end position="52"/>
    </location>
</feature>
<evidence type="ECO:0000313" key="3">
    <source>
        <dbReference type="Proteomes" id="UP001219934"/>
    </source>
</evidence>
<dbReference type="Proteomes" id="UP001219934">
    <property type="component" value="Unassembled WGS sequence"/>
</dbReference>
<sequence>MGTAKRMSSLGASYVSLDMTFHSSSAPPCIQGDQMRPQLSPSNQGTMSSKETEWLEQRAGYSLEMEGGMVAEVGRGGDEG</sequence>
<feature type="compositionally biased region" description="Polar residues" evidence="1">
    <location>
        <begin position="37"/>
        <end position="49"/>
    </location>
</feature>
<evidence type="ECO:0000256" key="1">
    <source>
        <dbReference type="SAM" id="MobiDB-lite"/>
    </source>
</evidence>
<gene>
    <name evidence="2" type="ORF">JOQ06_020625</name>
</gene>
<accession>A0AAD6BRT3</accession>
<dbReference type="EMBL" id="JAPTMU010000001">
    <property type="protein sequence ID" value="KAJ4949107.1"/>
    <property type="molecule type" value="Genomic_DNA"/>
</dbReference>
<organism evidence="2 3">
    <name type="scientific">Pogonophryne albipinna</name>
    <dbReference type="NCBI Taxonomy" id="1090488"/>
    <lineage>
        <taxon>Eukaryota</taxon>
        <taxon>Metazoa</taxon>
        <taxon>Chordata</taxon>
        <taxon>Craniata</taxon>
        <taxon>Vertebrata</taxon>
        <taxon>Euteleostomi</taxon>
        <taxon>Actinopterygii</taxon>
        <taxon>Neopterygii</taxon>
        <taxon>Teleostei</taxon>
        <taxon>Neoteleostei</taxon>
        <taxon>Acanthomorphata</taxon>
        <taxon>Eupercaria</taxon>
        <taxon>Perciformes</taxon>
        <taxon>Notothenioidei</taxon>
        <taxon>Pogonophryne</taxon>
    </lineage>
</organism>
<comment type="caution">
    <text evidence="2">The sequence shown here is derived from an EMBL/GenBank/DDBJ whole genome shotgun (WGS) entry which is preliminary data.</text>
</comment>
<name>A0AAD6BRT3_9TELE</name>
<dbReference type="AlphaFoldDB" id="A0AAD6BRT3"/>